<comment type="caution">
    <text evidence="2">The sequence shown here is derived from an EMBL/GenBank/DDBJ whole genome shotgun (WGS) entry which is preliminary data.</text>
</comment>
<proteinExistence type="predicted"/>
<dbReference type="Gene3D" id="1.10.10.2910">
    <property type="match status" value="1"/>
</dbReference>
<sequence length="183" mass="20553">MRPEAIESKASELRHAVGTLKAPIALNRIASHLGTEINQQTFEDVVSGVLLIRGNERHIMVNKTHHPNRQRFTIAHELGHLVLHHDSGDRLFIDTHLRTYQRIGSANADVYRKPGSSTTPAEEMEANHFASALLMPRELLLSMTSGRDFWDELEVTALAAEFAVSEQAMTIRLRQLEVIDSTI</sequence>
<dbReference type="InterPro" id="IPR010359">
    <property type="entry name" value="IrrE_HExxH"/>
</dbReference>
<dbReference type="PANTHER" id="PTHR43236:SF2">
    <property type="entry name" value="BLL0069 PROTEIN"/>
    <property type="match status" value="1"/>
</dbReference>
<evidence type="ECO:0000313" key="2">
    <source>
        <dbReference type="EMBL" id="OIQ91020.1"/>
    </source>
</evidence>
<organism evidence="2">
    <name type="scientific">mine drainage metagenome</name>
    <dbReference type="NCBI Taxonomy" id="410659"/>
    <lineage>
        <taxon>unclassified sequences</taxon>
        <taxon>metagenomes</taxon>
        <taxon>ecological metagenomes</taxon>
    </lineage>
</organism>
<gene>
    <name evidence="2" type="ORF">GALL_270990</name>
</gene>
<dbReference type="AlphaFoldDB" id="A0A1J5RFY8"/>
<evidence type="ECO:0000259" key="1">
    <source>
        <dbReference type="Pfam" id="PF06114"/>
    </source>
</evidence>
<feature type="domain" description="IrrE N-terminal-like" evidence="1">
    <location>
        <begin position="56"/>
        <end position="173"/>
    </location>
</feature>
<dbReference type="Pfam" id="PF06114">
    <property type="entry name" value="Peptidase_M78"/>
    <property type="match status" value="1"/>
</dbReference>
<dbReference type="PANTHER" id="PTHR43236">
    <property type="entry name" value="ANTITOXIN HIGA1"/>
    <property type="match status" value="1"/>
</dbReference>
<name>A0A1J5RFY8_9ZZZZ</name>
<dbReference type="EMBL" id="MLJW01000273">
    <property type="protein sequence ID" value="OIQ91020.1"/>
    <property type="molecule type" value="Genomic_DNA"/>
</dbReference>
<protein>
    <recommendedName>
        <fullName evidence="1">IrrE N-terminal-like domain-containing protein</fullName>
    </recommendedName>
</protein>
<accession>A0A1J5RFY8</accession>
<reference evidence="2" key="1">
    <citation type="submission" date="2016-10" db="EMBL/GenBank/DDBJ databases">
        <title>Sequence of Gallionella enrichment culture.</title>
        <authorList>
            <person name="Poehlein A."/>
            <person name="Muehling M."/>
            <person name="Daniel R."/>
        </authorList>
    </citation>
    <scope>NUCLEOTIDE SEQUENCE</scope>
</reference>
<dbReference type="InterPro" id="IPR052345">
    <property type="entry name" value="Rad_response_metalloprotease"/>
</dbReference>